<keyword evidence="2 4" id="KW-0378">Hydrolase</keyword>
<feature type="domain" description="Glycoside hydrolase family 31 TIM barrel" evidence="5">
    <location>
        <begin position="161"/>
        <end position="448"/>
    </location>
</feature>
<name>A0A919U2M1_9CELL</name>
<dbReference type="CDD" id="cd06592">
    <property type="entry name" value="GH31_NET37"/>
    <property type="match status" value="1"/>
</dbReference>
<evidence type="ECO:0000256" key="1">
    <source>
        <dbReference type="ARBA" id="ARBA00007806"/>
    </source>
</evidence>
<dbReference type="InterPro" id="IPR000322">
    <property type="entry name" value="Glyco_hydro_31_TIM"/>
</dbReference>
<proteinExistence type="inferred from homology"/>
<evidence type="ECO:0000256" key="2">
    <source>
        <dbReference type="ARBA" id="ARBA00022801"/>
    </source>
</evidence>
<sequence>MNHAPAAAPLAADAAADAAAAEAGAPLVLELEPGEHWWGGTVKDAVQMPFGATSAYGVDLAVPRHDPAWDSAEDSSQAAPLLVSTHGRVVASPRPFAFRFAEGRLEVDGTDVAVLRGGSTLRDGFRAASARLFPPAGRTPARRLFAAPQYNTWIETPLVPSEESVLAYARRILDAGLEPGTIFIDDNWAPDFGTWHFDRGRFPDPRRLIATLADWGFDVMLWVVPFISPDSAAFRECERDGLLVRDADGRTAVRRWWNGFSALLDLSNPAAVDWFTRQLDALVEIGVAGFKFDAGDVRDYRADDRVAEPCEPVDMSEAWARLGLRYAHNEYRACWRMGGQPLGQRLRDKPPTWDDAGLGSLVPEMLAQGLLGHPYVCPDMVGGGEVGAMGAMGDRQAADQEFFVRYAQIAALSPMIQFSVNPARALDAEHLAAVKDALAVRAEHLPRILALVDEAAVTGEPVVRPMSYHEAGYESVTDQFFLGPDVLVAPVLERGATTRALQVPPGTWHAPDGTAHEGPATVEVPVGLTTLPRLTRAAAGTAPR</sequence>
<evidence type="ECO:0000259" key="5">
    <source>
        <dbReference type="Pfam" id="PF01055"/>
    </source>
</evidence>
<reference evidence="7" key="1">
    <citation type="submission" date="2021-01" db="EMBL/GenBank/DDBJ databases">
        <title>Whole genome shotgun sequence of Cellulomonas pakistanensis NBRC 110800.</title>
        <authorList>
            <person name="Komaki H."/>
            <person name="Tamura T."/>
        </authorList>
    </citation>
    <scope>NUCLEOTIDE SEQUENCE</scope>
    <source>
        <strain evidence="7">NBRC 110800</strain>
    </source>
</reference>
<accession>A0A919U2M1</accession>
<keyword evidence="3 4" id="KW-0326">Glycosidase</keyword>
<dbReference type="InterPro" id="IPR017853">
    <property type="entry name" value="GH"/>
</dbReference>
<dbReference type="Pfam" id="PF01055">
    <property type="entry name" value="Glyco_hydro_31_2nd"/>
    <property type="match status" value="1"/>
</dbReference>
<organism evidence="7 8">
    <name type="scientific">Cellulomonas pakistanensis</name>
    <dbReference type="NCBI Taxonomy" id="992287"/>
    <lineage>
        <taxon>Bacteria</taxon>
        <taxon>Bacillati</taxon>
        <taxon>Actinomycetota</taxon>
        <taxon>Actinomycetes</taxon>
        <taxon>Micrococcales</taxon>
        <taxon>Cellulomonadaceae</taxon>
        <taxon>Cellulomonas</taxon>
    </lineage>
</organism>
<dbReference type="Gene3D" id="3.20.20.80">
    <property type="entry name" value="Glycosidases"/>
    <property type="match status" value="1"/>
</dbReference>
<dbReference type="GO" id="GO:0005975">
    <property type="term" value="P:carbohydrate metabolic process"/>
    <property type="evidence" value="ECO:0007669"/>
    <property type="project" value="InterPro"/>
</dbReference>
<dbReference type="InterPro" id="IPR048395">
    <property type="entry name" value="Glyco_hydro_31_C"/>
</dbReference>
<evidence type="ECO:0000313" key="8">
    <source>
        <dbReference type="Proteomes" id="UP000642125"/>
    </source>
</evidence>
<dbReference type="EMBL" id="BONO01000010">
    <property type="protein sequence ID" value="GIG36233.1"/>
    <property type="molecule type" value="Genomic_DNA"/>
</dbReference>
<dbReference type="InterPro" id="IPR050985">
    <property type="entry name" value="Alpha-glycosidase_related"/>
</dbReference>
<dbReference type="RefSeq" id="WP_203668259.1">
    <property type="nucleotide sequence ID" value="NZ_BONO01000010.1"/>
</dbReference>
<dbReference type="GO" id="GO:0004553">
    <property type="term" value="F:hydrolase activity, hydrolyzing O-glycosyl compounds"/>
    <property type="evidence" value="ECO:0007669"/>
    <property type="project" value="InterPro"/>
</dbReference>
<evidence type="ECO:0000256" key="4">
    <source>
        <dbReference type="RuleBase" id="RU361185"/>
    </source>
</evidence>
<comment type="similarity">
    <text evidence="1 4">Belongs to the glycosyl hydrolase 31 family.</text>
</comment>
<dbReference type="Proteomes" id="UP000642125">
    <property type="component" value="Unassembled WGS sequence"/>
</dbReference>
<dbReference type="SUPFAM" id="SSF51011">
    <property type="entry name" value="Glycosyl hydrolase domain"/>
    <property type="match status" value="1"/>
</dbReference>
<keyword evidence="8" id="KW-1185">Reference proteome</keyword>
<evidence type="ECO:0000259" key="6">
    <source>
        <dbReference type="Pfam" id="PF21365"/>
    </source>
</evidence>
<protein>
    <submittedName>
        <fullName evidence="7">Glycosyl hydrolase family 31</fullName>
    </submittedName>
</protein>
<dbReference type="SUPFAM" id="SSF51445">
    <property type="entry name" value="(Trans)glycosidases"/>
    <property type="match status" value="1"/>
</dbReference>
<dbReference type="PANTHER" id="PTHR43053:SF4">
    <property type="entry name" value="MYOGENESIS-REGULATING GLYCOSIDASE"/>
    <property type="match status" value="1"/>
</dbReference>
<comment type="caution">
    <text evidence="7">The sequence shown here is derived from an EMBL/GenBank/DDBJ whole genome shotgun (WGS) entry which is preliminary data.</text>
</comment>
<dbReference type="PANTHER" id="PTHR43053">
    <property type="entry name" value="GLYCOSIDASE FAMILY 31"/>
    <property type="match status" value="1"/>
</dbReference>
<evidence type="ECO:0000256" key="3">
    <source>
        <dbReference type="ARBA" id="ARBA00023295"/>
    </source>
</evidence>
<feature type="domain" description="Glycosyl hydrolase family 31 C-terminal" evidence="6">
    <location>
        <begin position="459"/>
        <end position="537"/>
    </location>
</feature>
<dbReference type="Pfam" id="PF21365">
    <property type="entry name" value="Glyco_hydro_31_3rd"/>
    <property type="match status" value="1"/>
</dbReference>
<dbReference type="AlphaFoldDB" id="A0A919U2M1"/>
<dbReference type="Gene3D" id="2.60.40.1180">
    <property type="entry name" value="Golgi alpha-mannosidase II"/>
    <property type="match status" value="1"/>
</dbReference>
<dbReference type="InterPro" id="IPR013780">
    <property type="entry name" value="Glyco_hydro_b"/>
</dbReference>
<gene>
    <name evidence="7" type="ORF">Cpa01nite_16140</name>
</gene>
<evidence type="ECO:0000313" key="7">
    <source>
        <dbReference type="EMBL" id="GIG36233.1"/>
    </source>
</evidence>